<dbReference type="InterPro" id="IPR037523">
    <property type="entry name" value="VOC_core"/>
</dbReference>
<proteinExistence type="predicted"/>
<dbReference type="InterPro" id="IPR041581">
    <property type="entry name" value="Glyoxalase_6"/>
</dbReference>
<name>A0ABN2K7Q0_9ACTN</name>
<dbReference type="PANTHER" id="PTHR35908:SF1">
    <property type="entry name" value="CONSERVED PROTEIN"/>
    <property type="match status" value="1"/>
</dbReference>
<sequence>MGMIGKLSVIVLDCPDPKALAEFYSQLLGKPITRVEDDWVTLAGDETPHLAFQLAPDHVPPQWPDAKHPQQVHLDIDIERADLPAAEAKVLALGATKLPGGGDNFTVYADPAGHPFCFCYE</sequence>
<evidence type="ECO:0000313" key="2">
    <source>
        <dbReference type="EMBL" id="GAA1749973.1"/>
    </source>
</evidence>
<feature type="domain" description="VOC" evidence="1">
    <location>
        <begin position="6"/>
        <end position="121"/>
    </location>
</feature>
<evidence type="ECO:0000313" key="3">
    <source>
        <dbReference type="Proteomes" id="UP001500655"/>
    </source>
</evidence>
<evidence type="ECO:0000259" key="1">
    <source>
        <dbReference type="PROSITE" id="PS51819"/>
    </source>
</evidence>
<dbReference type="Gene3D" id="3.10.180.10">
    <property type="entry name" value="2,3-Dihydroxybiphenyl 1,2-Dioxygenase, domain 1"/>
    <property type="match status" value="1"/>
</dbReference>
<accession>A0ABN2K7Q0</accession>
<dbReference type="SUPFAM" id="SSF54593">
    <property type="entry name" value="Glyoxalase/Bleomycin resistance protein/Dihydroxybiphenyl dioxygenase"/>
    <property type="match status" value="1"/>
</dbReference>
<reference evidence="2 3" key="1">
    <citation type="journal article" date="2019" name="Int. J. Syst. Evol. Microbiol.">
        <title>The Global Catalogue of Microorganisms (GCM) 10K type strain sequencing project: providing services to taxonomists for standard genome sequencing and annotation.</title>
        <authorList>
            <consortium name="The Broad Institute Genomics Platform"/>
            <consortium name="The Broad Institute Genome Sequencing Center for Infectious Disease"/>
            <person name="Wu L."/>
            <person name="Ma J."/>
        </authorList>
    </citation>
    <scope>NUCLEOTIDE SEQUENCE [LARGE SCALE GENOMIC DNA]</scope>
    <source>
        <strain evidence="2 3">JCM 13249</strain>
    </source>
</reference>
<dbReference type="Proteomes" id="UP001500655">
    <property type="component" value="Unassembled WGS sequence"/>
</dbReference>
<dbReference type="PROSITE" id="PS51819">
    <property type="entry name" value="VOC"/>
    <property type="match status" value="1"/>
</dbReference>
<protein>
    <submittedName>
        <fullName evidence="2">VOC family protein</fullName>
    </submittedName>
</protein>
<keyword evidence="3" id="KW-1185">Reference proteome</keyword>
<dbReference type="CDD" id="cd06587">
    <property type="entry name" value="VOC"/>
    <property type="match status" value="1"/>
</dbReference>
<dbReference type="InterPro" id="IPR029068">
    <property type="entry name" value="Glyas_Bleomycin-R_OHBP_Dase"/>
</dbReference>
<comment type="caution">
    <text evidence="2">The sequence shown here is derived from an EMBL/GenBank/DDBJ whole genome shotgun (WGS) entry which is preliminary data.</text>
</comment>
<gene>
    <name evidence="2" type="ORF">GCM10009681_21420</name>
</gene>
<dbReference type="Pfam" id="PF18029">
    <property type="entry name" value="Glyoxalase_6"/>
    <property type="match status" value="1"/>
</dbReference>
<dbReference type="EMBL" id="BAAALS010000008">
    <property type="protein sequence ID" value="GAA1749973.1"/>
    <property type="molecule type" value="Genomic_DNA"/>
</dbReference>
<dbReference type="PANTHER" id="PTHR35908">
    <property type="entry name" value="HYPOTHETICAL FUSION PROTEIN"/>
    <property type="match status" value="1"/>
</dbReference>
<organism evidence="2 3">
    <name type="scientific">Luedemannella helvata</name>
    <dbReference type="NCBI Taxonomy" id="349315"/>
    <lineage>
        <taxon>Bacteria</taxon>
        <taxon>Bacillati</taxon>
        <taxon>Actinomycetota</taxon>
        <taxon>Actinomycetes</taxon>
        <taxon>Micromonosporales</taxon>
        <taxon>Micromonosporaceae</taxon>
        <taxon>Luedemannella</taxon>
    </lineage>
</organism>